<evidence type="ECO:0000313" key="1">
    <source>
        <dbReference type="EMBL" id="OJA12517.1"/>
    </source>
</evidence>
<comment type="caution">
    <text evidence="1">The sequence shown here is derived from an EMBL/GenBank/DDBJ whole genome shotgun (WGS) entry which is preliminary data.</text>
</comment>
<keyword evidence="2" id="KW-1185">Reference proteome</keyword>
<gene>
    <name evidence="1" type="ORF">AZE42_11652</name>
</gene>
<name>A0A1J8PUF3_9AGAM</name>
<dbReference type="EMBL" id="LVVM01004612">
    <property type="protein sequence ID" value="OJA12517.1"/>
    <property type="molecule type" value="Genomic_DNA"/>
</dbReference>
<accession>A0A1J8PUF3</accession>
<organism evidence="1 2">
    <name type="scientific">Rhizopogon vesiculosus</name>
    <dbReference type="NCBI Taxonomy" id="180088"/>
    <lineage>
        <taxon>Eukaryota</taxon>
        <taxon>Fungi</taxon>
        <taxon>Dikarya</taxon>
        <taxon>Basidiomycota</taxon>
        <taxon>Agaricomycotina</taxon>
        <taxon>Agaricomycetes</taxon>
        <taxon>Agaricomycetidae</taxon>
        <taxon>Boletales</taxon>
        <taxon>Suillineae</taxon>
        <taxon>Rhizopogonaceae</taxon>
        <taxon>Rhizopogon</taxon>
    </lineage>
</organism>
<dbReference type="Proteomes" id="UP000183567">
    <property type="component" value="Unassembled WGS sequence"/>
</dbReference>
<proteinExistence type="predicted"/>
<dbReference type="AlphaFoldDB" id="A0A1J8PUF3"/>
<evidence type="ECO:0000313" key="2">
    <source>
        <dbReference type="Proteomes" id="UP000183567"/>
    </source>
</evidence>
<protein>
    <submittedName>
        <fullName evidence="1">Uncharacterized protein</fullName>
    </submittedName>
</protein>
<reference evidence="1 2" key="1">
    <citation type="submission" date="2016-03" db="EMBL/GenBank/DDBJ databases">
        <title>Comparative genomics of the ectomycorrhizal sister species Rhizopogon vinicolor and Rhizopogon vesiculosus (Basidiomycota: Boletales) reveals a divergence of the mating type B locus.</title>
        <authorList>
            <person name="Mujic A.B."/>
            <person name="Kuo A."/>
            <person name="Tritt A."/>
            <person name="Lipzen A."/>
            <person name="Chen C."/>
            <person name="Johnson J."/>
            <person name="Sharma A."/>
            <person name="Barry K."/>
            <person name="Grigoriev I.V."/>
            <person name="Spatafora J.W."/>
        </authorList>
    </citation>
    <scope>NUCLEOTIDE SEQUENCE [LARGE SCALE GENOMIC DNA]</scope>
    <source>
        <strain evidence="1 2">AM-OR11-056</strain>
    </source>
</reference>
<sequence length="29" mass="3051">MSPISRAYLGLLLGSPASSARSKSTPFRV</sequence>